<evidence type="ECO:0000313" key="2">
    <source>
        <dbReference type="Proteomes" id="UP000298416"/>
    </source>
</evidence>
<gene>
    <name evidence="1" type="ORF">SASPL_128919</name>
</gene>
<proteinExistence type="predicted"/>
<dbReference type="AlphaFoldDB" id="A0A8X8ZNZ4"/>
<reference evidence="1" key="2">
    <citation type="submission" date="2020-08" db="EMBL/GenBank/DDBJ databases">
        <title>Plant Genome Project.</title>
        <authorList>
            <person name="Zhang R.-G."/>
        </authorList>
    </citation>
    <scope>NUCLEOTIDE SEQUENCE</scope>
    <source>
        <strain evidence="1">Huo1</strain>
        <tissue evidence="1">Leaf</tissue>
    </source>
</reference>
<organism evidence="1">
    <name type="scientific">Salvia splendens</name>
    <name type="common">Scarlet sage</name>
    <dbReference type="NCBI Taxonomy" id="180675"/>
    <lineage>
        <taxon>Eukaryota</taxon>
        <taxon>Viridiplantae</taxon>
        <taxon>Streptophyta</taxon>
        <taxon>Embryophyta</taxon>
        <taxon>Tracheophyta</taxon>
        <taxon>Spermatophyta</taxon>
        <taxon>Magnoliopsida</taxon>
        <taxon>eudicotyledons</taxon>
        <taxon>Gunneridae</taxon>
        <taxon>Pentapetalae</taxon>
        <taxon>asterids</taxon>
        <taxon>lamiids</taxon>
        <taxon>Lamiales</taxon>
        <taxon>Lamiaceae</taxon>
        <taxon>Nepetoideae</taxon>
        <taxon>Mentheae</taxon>
        <taxon>Salviinae</taxon>
        <taxon>Salvia</taxon>
        <taxon>Salvia subgen. Calosphace</taxon>
        <taxon>core Calosphace</taxon>
    </lineage>
</organism>
<evidence type="ECO:0000313" key="1">
    <source>
        <dbReference type="EMBL" id="KAG6410849.1"/>
    </source>
</evidence>
<name>A0A8X8ZNZ4_SALSN</name>
<dbReference type="GO" id="GO:0005730">
    <property type="term" value="C:nucleolus"/>
    <property type="evidence" value="ECO:0007669"/>
    <property type="project" value="TreeGrafter"/>
</dbReference>
<protein>
    <submittedName>
        <fullName evidence="1">Uncharacterized protein</fullName>
    </submittedName>
</protein>
<accession>A0A8X8ZNZ4</accession>
<dbReference type="Proteomes" id="UP000298416">
    <property type="component" value="Unassembled WGS sequence"/>
</dbReference>
<dbReference type="PANTHER" id="PTHR15682">
    <property type="entry name" value="UNHEALTHY RIBOSOME BIOGENESIS PROTEIN 2 HOMOLOG"/>
    <property type="match status" value="1"/>
</dbReference>
<comment type="caution">
    <text evidence="1">The sequence shown here is derived from an EMBL/GenBank/DDBJ whole genome shotgun (WGS) entry which is preliminary data.</text>
</comment>
<sequence>MDKVIDSALKVLMGQHDGSKLGGFNLRLACYLFEPFAKFLCVHLTRKNGFQNFLDKLLGPLLHLLHVLHSIPCDSGDEWKVTIPKWMEEVVAQGLFHPTHIEGFLSLQSSVRYRNSSDNFIKDGKLVNKSYHRHLFDEVEKIVATKNDLAVIGLGQLLHLFVCCVMKQNGISVGSGVPRGSNFSLTTHVSSTLHRSQTMALKVTPSSHNINKYLQTEGELGSALYNVCKTLRSINSVLLSLICDKLYLRTEDTSEGASQIFLRSVHAVLMSLSAKIETSSFGNNEKSNGEVLISLRTELICSINHLLNIEYEVIGDDLESLWMMIFSSATCCYSSMDMPSQPLLSSEILNLSCRLIDVYSDLRQIRDHT</sequence>
<reference evidence="1" key="1">
    <citation type="submission" date="2018-01" db="EMBL/GenBank/DDBJ databases">
        <authorList>
            <person name="Mao J.F."/>
        </authorList>
    </citation>
    <scope>NUCLEOTIDE SEQUENCE</scope>
    <source>
        <strain evidence="1">Huo1</strain>
        <tissue evidence="1">Leaf</tissue>
    </source>
</reference>
<keyword evidence="2" id="KW-1185">Reference proteome</keyword>
<dbReference type="PANTHER" id="PTHR15682:SF2">
    <property type="entry name" value="UNHEALTHY RIBOSOME BIOGENESIS PROTEIN 2 HOMOLOG"/>
    <property type="match status" value="1"/>
</dbReference>
<dbReference type="EMBL" id="PNBA02000010">
    <property type="protein sequence ID" value="KAG6410849.1"/>
    <property type="molecule type" value="Genomic_DNA"/>
</dbReference>
<dbReference type="GO" id="GO:0042254">
    <property type="term" value="P:ribosome biogenesis"/>
    <property type="evidence" value="ECO:0007669"/>
    <property type="project" value="TreeGrafter"/>
</dbReference>
<dbReference type="InterPro" id="IPR052609">
    <property type="entry name" value="Ribosome_Biogenesis_Reg"/>
</dbReference>